<evidence type="ECO:0000256" key="1">
    <source>
        <dbReference type="SAM" id="MobiDB-lite"/>
    </source>
</evidence>
<evidence type="ECO:0000313" key="2">
    <source>
        <dbReference type="EMBL" id="GJS69681.1"/>
    </source>
</evidence>
<proteinExistence type="predicted"/>
<feature type="compositionally biased region" description="Basic and acidic residues" evidence="1">
    <location>
        <begin position="112"/>
        <end position="149"/>
    </location>
</feature>
<dbReference type="Gene3D" id="2.40.70.10">
    <property type="entry name" value="Acid Proteases"/>
    <property type="match status" value="1"/>
</dbReference>
<keyword evidence="3" id="KW-1185">Reference proteome</keyword>
<dbReference type="Proteomes" id="UP001151760">
    <property type="component" value="Unassembled WGS sequence"/>
</dbReference>
<reference evidence="2" key="1">
    <citation type="journal article" date="2022" name="Int. J. Mol. Sci.">
        <title>Draft Genome of Tanacetum Coccineum: Genomic Comparison of Closely Related Tanacetum-Family Plants.</title>
        <authorList>
            <person name="Yamashiro T."/>
            <person name="Shiraishi A."/>
            <person name="Nakayama K."/>
            <person name="Satake H."/>
        </authorList>
    </citation>
    <scope>NUCLEOTIDE SEQUENCE</scope>
</reference>
<dbReference type="PANTHER" id="PTHR33067">
    <property type="entry name" value="RNA-DIRECTED DNA POLYMERASE-RELATED"/>
    <property type="match status" value="1"/>
</dbReference>
<organism evidence="2 3">
    <name type="scientific">Tanacetum coccineum</name>
    <dbReference type="NCBI Taxonomy" id="301880"/>
    <lineage>
        <taxon>Eukaryota</taxon>
        <taxon>Viridiplantae</taxon>
        <taxon>Streptophyta</taxon>
        <taxon>Embryophyta</taxon>
        <taxon>Tracheophyta</taxon>
        <taxon>Spermatophyta</taxon>
        <taxon>Magnoliopsida</taxon>
        <taxon>eudicotyledons</taxon>
        <taxon>Gunneridae</taxon>
        <taxon>Pentapetalae</taxon>
        <taxon>asterids</taxon>
        <taxon>campanulids</taxon>
        <taxon>Asterales</taxon>
        <taxon>Asteraceae</taxon>
        <taxon>Asteroideae</taxon>
        <taxon>Anthemideae</taxon>
        <taxon>Anthemidinae</taxon>
        <taxon>Tanacetum</taxon>
    </lineage>
</organism>
<gene>
    <name evidence="2" type="ORF">Tco_0702522</name>
</gene>
<dbReference type="EMBL" id="BQNB010009878">
    <property type="protein sequence ID" value="GJS69681.1"/>
    <property type="molecule type" value="Genomic_DNA"/>
</dbReference>
<feature type="region of interest" description="Disordered" evidence="1">
    <location>
        <begin position="96"/>
        <end position="156"/>
    </location>
</feature>
<dbReference type="PANTHER" id="PTHR33067:SF9">
    <property type="entry name" value="RNA-DIRECTED DNA POLYMERASE"/>
    <property type="match status" value="1"/>
</dbReference>
<reference evidence="2" key="2">
    <citation type="submission" date="2022-01" db="EMBL/GenBank/DDBJ databases">
        <authorList>
            <person name="Yamashiro T."/>
            <person name="Shiraishi A."/>
            <person name="Satake H."/>
            <person name="Nakayama K."/>
        </authorList>
    </citation>
    <scope>NUCLEOTIDE SEQUENCE</scope>
</reference>
<comment type="caution">
    <text evidence="2">The sequence shown here is derived from an EMBL/GenBank/DDBJ whole genome shotgun (WGS) entry which is preliminary data.</text>
</comment>
<name>A0ABQ4XX24_9ASTR</name>
<accession>A0ABQ4XX24</accession>
<sequence>MELSHQHILHGPNPQPQALGTTFEARVRDYMAAHTERMERFENVIFKQHEEINDRMTEMFGLLKELMTSRAPKKVLIREEAKFPITKNLNSISLTRGAEEMSEKTNVTTSDDFEKPTKTEIEMPVKEAVKEDEAENEPNKKAEKEKRTEAPSSQPVEYYLKHRNIEKLIKGLVGSHRFNDSLPGARVRKITGNTYNLSPTRPVYEAILRKKIIRKVDIGGNFEIACKIGGLKHVNALVDQGSDVNIMPLSTYMKLTDERPALTDIRLSLASHSYIYPLGIVEDVLVEVVEHVYPMDFVILDIKEDEKRPFILRILFLTTAKAVMKFYKGTITLRSEKSKIRFHMIPESLCKIERGVKNDIEHIAHTMTVNRLVLEWEERIKLHLERKMEFDQWKSKNFKGKHPALVKVEGGMDDKGEITKFLIKNEEEIFTDAGDGVRIYPDGVASPAMLYLTRRSLEVLRKFHWTIFGGRFNQLSYVSSPLLSKPEEYYVFSQKINTAYPLPLDTVYRSIGTNLSIEEVMTEKGKKSSIETFVPNDKADYYFGITSITVNRKNAYELKGKFLNDLHNNAFSGRKDVVEHIEYYLKIIDPIKLPNVDHDKLRIVIFPISLAGGARRWFDRTKESITCWVDLTAKFFGKYYPPSRIEGNNTPVIKWDLANPRFKGGDEIEVSDDESSDLEEYWSDKEETAKNFKIETDVFDYETPLCLAFNEFNYLLKVDPDLLTKDIMGWREDGYCNGGNLPGAYHIGNSLHYQDLEWYEALEDSELKDKALRKKAIMEGLISDDESCNYYWRRWKSHEITYHDHDEIENETHDERQELCEAHELPVCNIRRFKRIKYSFGQDEEYVAVKEDEYDDLARTTNEACRAYQEIFRMMDEGWMVARTE</sequence>
<evidence type="ECO:0000313" key="3">
    <source>
        <dbReference type="Proteomes" id="UP001151760"/>
    </source>
</evidence>
<dbReference type="InterPro" id="IPR021109">
    <property type="entry name" value="Peptidase_aspartic_dom_sf"/>
</dbReference>
<protein>
    <submittedName>
        <fullName evidence="2">MAK10-like protein</fullName>
    </submittedName>
</protein>